<organism evidence="2 3">
    <name type="scientific">Polypedilum vanderplanki</name>
    <name type="common">Sleeping chironomid midge</name>
    <dbReference type="NCBI Taxonomy" id="319348"/>
    <lineage>
        <taxon>Eukaryota</taxon>
        <taxon>Metazoa</taxon>
        <taxon>Ecdysozoa</taxon>
        <taxon>Arthropoda</taxon>
        <taxon>Hexapoda</taxon>
        <taxon>Insecta</taxon>
        <taxon>Pterygota</taxon>
        <taxon>Neoptera</taxon>
        <taxon>Endopterygota</taxon>
        <taxon>Diptera</taxon>
        <taxon>Nematocera</taxon>
        <taxon>Chironomoidea</taxon>
        <taxon>Chironomidae</taxon>
        <taxon>Chironominae</taxon>
        <taxon>Polypedilum</taxon>
        <taxon>Polypedilum</taxon>
    </lineage>
</organism>
<name>A0A9J6CDP4_POLVA</name>
<sequence length="72" mass="8104">MEDDWCDLSDRHTFNRNAKVKMPESSRSCPSVSPFERIPPPTDQSDRQPVKSSSSTKRKTGSDSNSKCCNIL</sequence>
<evidence type="ECO:0000256" key="1">
    <source>
        <dbReference type="SAM" id="MobiDB-lite"/>
    </source>
</evidence>
<evidence type="ECO:0000313" key="2">
    <source>
        <dbReference type="EMBL" id="KAG5679944.1"/>
    </source>
</evidence>
<feature type="region of interest" description="Disordered" evidence="1">
    <location>
        <begin position="17"/>
        <end position="72"/>
    </location>
</feature>
<gene>
    <name evidence="2" type="ORF">PVAND_009479</name>
</gene>
<dbReference type="AlphaFoldDB" id="A0A9J6CDP4"/>
<proteinExistence type="predicted"/>
<dbReference type="EMBL" id="JADBJN010000001">
    <property type="protein sequence ID" value="KAG5679944.1"/>
    <property type="molecule type" value="Genomic_DNA"/>
</dbReference>
<evidence type="ECO:0000313" key="3">
    <source>
        <dbReference type="Proteomes" id="UP001107558"/>
    </source>
</evidence>
<comment type="caution">
    <text evidence="2">The sequence shown here is derived from an EMBL/GenBank/DDBJ whole genome shotgun (WGS) entry which is preliminary data.</text>
</comment>
<dbReference type="Proteomes" id="UP001107558">
    <property type="component" value="Chromosome 1"/>
</dbReference>
<protein>
    <submittedName>
        <fullName evidence="2">Uncharacterized protein</fullName>
    </submittedName>
</protein>
<accession>A0A9J6CDP4</accession>
<keyword evidence="3" id="KW-1185">Reference proteome</keyword>
<reference evidence="2" key="1">
    <citation type="submission" date="2021-03" db="EMBL/GenBank/DDBJ databases">
        <title>Chromosome level genome of the anhydrobiotic midge Polypedilum vanderplanki.</title>
        <authorList>
            <person name="Yoshida Y."/>
            <person name="Kikawada T."/>
            <person name="Gusev O."/>
        </authorList>
    </citation>
    <scope>NUCLEOTIDE SEQUENCE</scope>
    <source>
        <strain evidence="2">NIAS01</strain>
        <tissue evidence="2">Whole body or cell culture</tissue>
    </source>
</reference>